<evidence type="ECO:0000313" key="3">
    <source>
        <dbReference type="Proteomes" id="UP001409585"/>
    </source>
</evidence>
<organism evidence="2 3">
    <name type="scientific">Halioxenophilus aromaticivorans</name>
    <dbReference type="NCBI Taxonomy" id="1306992"/>
    <lineage>
        <taxon>Bacteria</taxon>
        <taxon>Pseudomonadati</taxon>
        <taxon>Pseudomonadota</taxon>
        <taxon>Gammaproteobacteria</taxon>
        <taxon>Alteromonadales</taxon>
        <taxon>Alteromonadaceae</taxon>
        <taxon>Halioxenophilus</taxon>
    </lineage>
</organism>
<proteinExistence type="predicted"/>
<dbReference type="PANTHER" id="PTHR43798:SF33">
    <property type="entry name" value="HYDROLASE, PUTATIVE (AFU_ORTHOLOGUE AFUA_2G14860)-RELATED"/>
    <property type="match status" value="1"/>
</dbReference>
<evidence type="ECO:0000313" key="2">
    <source>
        <dbReference type="EMBL" id="GAA4948353.1"/>
    </source>
</evidence>
<dbReference type="Pfam" id="PF12697">
    <property type="entry name" value="Abhydrolase_6"/>
    <property type="match status" value="1"/>
</dbReference>
<dbReference type="PANTHER" id="PTHR43798">
    <property type="entry name" value="MONOACYLGLYCEROL LIPASE"/>
    <property type="match status" value="1"/>
</dbReference>
<comment type="caution">
    <text evidence="2">The sequence shown here is derived from an EMBL/GenBank/DDBJ whole genome shotgun (WGS) entry which is preliminary data.</text>
</comment>
<protein>
    <submittedName>
        <fullName evidence="2">Alpha/beta hydrolase</fullName>
    </submittedName>
</protein>
<dbReference type="PRINTS" id="PR00111">
    <property type="entry name" value="ABHYDROLASE"/>
</dbReference>
<name>A0AAV3U5D9_9ALTE</name>
<gene>
    <name evidence="2" type="ORF">GCM10025791_30430</name>
</gene>
<dbReference type="Proteomes" id="UP001409585">
    <property type="component" value="Unassembled WGS sequence"/>
</dbReference>
<dbReference type="GO" id="GO:0016020">
    <property type="term" value="C:membrane"/>
    <property type="evidence" value="ECO:0007669"/>
    <property type="project" value="TreeGrafter"/>
</dbReference>
<reference evidence="3" key="1">
    <citation type="journal article" date="2019" name="Int. J. Syst. Evol. Microbiol.">
        <title>The Global Catalogue of Microorganisms (GCM) 10K type strain sequencing project: providing services to taxonomists for standard genome sequencing and annotation.</title>
        <authorList>
            <consortium name="The Broad Institute Genomics Platform"/>
            <consortium name="The Broad Institute Genome Sequencing Center for Infectious Disease"/>
            <person name="Wu L."/>
            <person name="Ma J."/>
        </authorList>
    </citation>
    <scope>NUCLEOTIDE SEQUENCE [LARGE SCALE GENOMIC DNA]</scope>
    <source>
        <strain evidence="3">JCM 19134</strain>
    </source>
</reference>
<keyword evidence="2" id="KW-0378">Hydrolase</keyword>
<dbReference type="InterPro" id="IPR000073">
    <property type="entry name" value="AB_hydrolase_1"/>
</dbReference>
<dbReference type="SUPFAM" id="SSF53474">
    <property type="entry name" value="alpha/beta-Hydrolases"/>
    <property type="match status" value="1"/>
</dbReference>
<dbReference type="AlphaFoldDB" id="A0AAV3U5D9"/>
<dbReference type="InterPro" id="IPR029058">
    <property type="entry name" value="AB_hydrolase_fold"/>
</dbReference>
<keyword evidence="3" id="KW-1185">Reference proteome</keyword>
<dbReference type="GO" id="GO:0047372">
    <property type="term" value="F:monoacylglycerol lipase activity"/>
    <property type="evidence" value="ECO:0007669"/>
    <property type="project" value="TreeGrafter"/>
</dbReference>
<accession>A0AAV3U5D9</accession>
<feature type="domain" description="AB hydrolase-1" evidence="1">
    <location>
        <begin position="25"/>
        <end position="252"/>
    </location>
</feature>
<dbReference type="InterPro" id="IPR050266">
    <property type="entry name" value="AB_hydrolase_sf"/>
</dbReference>
<dbReference type="EMBL" id="BAABLX010000027">
    <property type="protein sequence ID" value="GAA4948353.1"/>
    <property type="molecule type" value="Genomic_DNA"/>
</dbReference>
<dbReference type="GO" id="GO:0046464">
    <property type="term" value="P:acylglycerol catabolic process"/>
    <property type="evidence" value="ECO:0007669"/>
    <property type="project" value="TreeGrafter"/>
</dbReference>
<evidence type="ECO:0000259" key="1">
    <source>
        <dbReference type="Pfam" id="PF12697"/>
    </source>
</evidence>
<sequence length="267" mass="30024">MANSPNGDVHYLTWNWQEPLPVMCLVHGFRAHARWWDALAPFFTDRYRVLSIDLPGMGDSGPALSYHQDTYAEGILAVLESERLSDVTVIGHSFGGAQTIRALCLRPERFRRAIVVDSLVCLPGEDSIRLLEAKQQQRLRSSREDCIADFRLLPEQPVVEEAILYHIAYHSCRPQGAGWRWKFDPAGINYGEILDVAPLRRIAPRVDCIYGGQSMFAGQQRPEKTLALFGNPGRLITIEQGYHHLMLDQPLVLKDAISSLLSCSENG</sequence>
<dbReference type="Gene3D" id="3.40.50.1820">
    <property type="entry name" value="alpha/beta hydrolase"/>
    <property type="match status" value="1"/>
</dbReference>